<evidence type="ECO:0000313" key="2">
    <source>
        <dbReference type="EMBL" id="KKQ93044.1"/>
    </source>
</evidence>
<comment type="caution">
    <text evidence="2">The sequence shown here is derived from an EMBL/GenBank/DDBJ whole genome shotgun (WGS) entry which is preliminary data.</text>
</comment>
<dbReference type="EMBL" id="LBVW01000020">
    <property type="protein sequence ID" value="KKQ93044.1"/>
    <property type="molecule type" value="Genomic_DNA"/>
</dbReference>
<dbReference type="STRING" id="1618573.UT19_C0020G0005"/>
<proteinExistence type="predicted"/>
<dbReference type="AlphaFoldDB" id="A0A0G0P4I0"/>
<feature type="region of interest" description="Disordered" evidence="1">
    <location>
        <begin position="784"/>
        <end position="804"/>
    </location>
</feature>
<protein>
    <recommendedName>
        <fullName evidence="4">YD repeat protein</fullName>
    </recommendedName>
</protein>
<reference evidence="2 3" key="1">
    <citation type="journal article" date="2015" name="Nature">
        <title>rRNA introns, odd ribosomes, and small enigmatic genomes across a large radiation of phyla.</title>
        <authorList>
            <person name="Brown C.T."/>
            <person name="Hug L.A."/>
            <person name="Thomas B.C."/>
            <person name="Sharon I."/>
            <person name="Castelle C.J."/>
            <person name="Singh A."/>
            <person name="Wilkins M.J."/>
            <person name="Williams K.H."/>
            <person name="Banfield J.F."/>
        </authorList>
    </citation>
    <scope>NUCLEOTIDE SEQUENCE [LARGE SCALE GENOMIC DNA]</scope>
</reference>
<gene>
    <name evidence="2" type="ORF">UT19_C0020G0005</name>
</gene>
<dbReference type="Proteomes" id="UP000034932">
    <property type="component" value="Unassembled WGS sequence"/>
</dbReference>
<name>A0A0G0P4I0_9BACT</name>
<evidence type="ECO:0008006" key="4">
    <source>
        <dbReference type="Google" id="ProtNLM"/>
    </source>
</evidence>
<sequence>MITTATPTPTEAPNGTFQEATVEADEVNAASDRVTLPSIRAFGTDSFNGAATVDYPIGLPQGSGISVPGLSVNYSSSAIDDMFIGVETKWRNDASHSYQKQASQVGLGWGLSGFASISRDTQGTLNDPNDDTFILSLPSGSANLSKESDDGAYSVWRTVPNLKVKVERYARCKMHNYGDGSMNICRYSWTATMPDGTKYYFGSPTTQASWKRANDPDASYFAEGTGNDWFPLYETTNSYGTRAWLIYGSDFKGWHALTYKWSLYSIESVYANSEAKAFYSDRFAFGDYQGKKYVSAVYPAKITYGLHEAAFEYEPRSDKATHQGDRATPEQPIKSTDRLKKILVKSRNQVQNAYTFEYIYGYRASDHPDPNNPVGGKAIHSLLKKITVWDSDPAANASAKRLPSYTFSYGANCNGFSGGCPLTSFNSDSGTTQVQTPNDFFLREADNGLNGKTVFEYFTDGGGGNALSVQYCDPDKIDFEERTCKTDHRYNIQTHRVAARIDYDGMGNSFRTALNYSTNTPLAYVDGYGEVEYWFDGRNCCKASSSGSCRVGVPSGCKCPGDSYTGVTNHQWDCSGGTNCDWDSRSRTDCSQDYPREYVYRCTNPANSNRYICPGTNRNPNMTCISNCRLSYNSNPFKGYEFLGYPDVETVVYEKNSASDVAARSKSFFHQAIQTASCFKPSPLKGIAFKNQVYDADNPTKYSEEIQSYRVRFGPMFATETELADSELNSYCPNYNQNTKVSLVLPTESVAKSFMPSPTLCTKSTTDYNNLDGTRDAYANPHKTTNWGKVSCTNPSQDDTTDTPRYSYSDYTSANATRWILPLPKESWMGSSNPVNGYNHTRIFYDNQTYGNLGDRGQLTKTQTLIGGNVNSESTIAYNGTYPWQVFRTTDPYGRRTTTYYDGIYKIFPTQVTNDAGQTVSTTYDFNISATNHPNYGGNRGLPLAVRDANNAITHNVYDSWGRLIRTYLPGKNYTDAKPSSLTQYYYFNEDEQSPCDVSTNCLVGLGKLLNGTYTPKMLVGSATYYSEVGPAGVRPGNHSYYNGLGQLVQSRQVWIHEQWENLGIPVEGEGYRDLLTSATYNSLGQAEYSSSVYTAQPYNSYPKILMTLVIL</sequence>
<organism evidence="2 3">
    <name type="scientific">Candidatus Woesebacteria bacterium GW2011_GWB1_39_10b</name>
    <dbReference type="NCBI Taxonomy" id="1618573"/>
    <lineage>
        <taxon>Bacteria</taxon>
        <taxon>Candidatus Woeseibacteriota</taxon>
    </lineage>
</organism>
<evidence type="ECO:0000313" key="3">
    <source>
        <dbReference type="Proteomes" id="UP000034932"/>
    </source>
</evidence>
<evidence type="ECO:0000256" key="1">
    <source>
        <dbReference type="SAM" id="MobiDB-lite"/>
    </source>
</evidence>
<accession>A0A0G0P4I0</accession>